<dbReference type="PANTHER" id="PTHR39741">
    <property type="entry name" value="F-BOX DOMAIN CONTAINING PROTEIN, EXPRESSED"/>
    <property type="match status" value="1"/>
</dbReference>
<dbReference type="SUPFAM" id="SSF81383">
    <property type="entry name" value="F-box domain"/>
    <property type="match status" value="1"/>
</dbReference>
<organism evidence="2 3">
    <name type="scientific">Setaria viridis</name>
    <name type="common">Green bristlegrass</name>
    <name type="synonym">Setaria italica subsp. viridis</name>
    <dbReference type="NCBI Taxonomy" id="4556"/>
    <lineage>
        <taxon>Eukaryota</taxon>
        <taxon>Viridiplantae</taxon>
        <taxon>Streptophyta</taxon>
        <taxon>Embryophyta</taxon>
        <taxon>Tracheophyta</taxon>
        <taxon>Spermatophyta</taxon>
        <taxon>Magnoliopsida</taxon>
        <taxon>Liliopsida</taxon>
        <taxon>Poales</taxon>
        <taxon>Poaceae</taxon>
        <taxon>PACMAD clade</taxon>
        <taxon>Panicoideae</taxon>
        <taxon>Panicodae</taxon>
        <taxon>Paniceae</taxon>
        <taxon>Cenchrinae</taxon>
        <taxon>Setaria</taxon>
    </lineage>
</organism>
<dbReference type="InterPro" id="IPR001810">
    <property type="entry name" value="F-box_dom"/>
</dbReference>
<dbReference type="InterPro" id="IPR036047">
    <property type="entry name" value="F-box-like_dom_sf"/>
</dbReference>
<dbReference type="Gramene" id="TKV98599">
    <property type="protein sequence ID" value="TKV98599"/>
    <property type="gene ID" value="SEVIR_9G570000v2"/>
</dbReference>
<feature type="domain" description="F-box" evidence="1">
    <location>
        <begin position="29"/>
        <end position="66"/>
    </location>
</feature>
<dbReference type="AlphaFoldDB" id="A0A4U6T9I4"/>
<gene>
    <name evidence="2" type="ORF">SEVIR_9G570000v2</name>
</gene>
<protein>
    <recommendedName>
        <fullName evidence="1">F-box domain-containing protein</fullName>
    </recommendedName>
</protein>
<proteinExistence type="predicted"/>
<evidence type="ECO:0000259" key="1">
    <source>
        <dbReference type="Pfam" id="PF12937"/>
    </source>
</evidence>
<name>A0A4U6T9I4_SETVI</name>
<dbReference type="EMBL" id="CM016560">
    <property type="protein sequence ID" value="TKV98599.1"/>
    <property type="molecule type" value="Genomic_DNA"/>
</dbReference>
<sequence length="393" mass="44169">MEMEVMEMEVEDTGGWDFLDWVGPDTSSCIFQLLDDPADLARAAAVSRSWRQFVIDNGFCKSLCRRICPEVANFTRAVVVTRSPPAAAAAARASSGSSRDAESRTRERDHAVYSCLGGALVSDKPSMDCILHCIGASSTDYFPDETIDNTLEPQERINHRPSYWSSGGEVDPDVPESLTYRLNSDICIIDEVRIRPFKAFFQIGDPIYSSKAVRIRLGHSKLPPGEESFVTDENENQKAIADENYVWTYTSPEFPMLQENVLQTFKLPRPVLCVGGVVKIELLGRIQKQATDDKYYICVCHAQVMGRSLSPEFMVDISDPADYSILKYLPGASNLRVEDIMNSDTKDSTEWHSLVARYRQMRHRAMLNMLLGPVHFMDEDDDVGAVTDDDIYM</sequence>
<dbReference type="PANTHER" id="PTHR39741:SF2">
    <property type="entry name" value="F-BOX DOMAIN-CONTAINING PROTEIN"/>
    <property type="match status" value="1"/>
</dbReference>
<dbReference type="InterPro" id="IPR055336">
    <property type="entry name" value="At4g00755-like"/>
</dbReference>
<dbReference type="Pfam" id="PF12937">
    <property type="entry name" value="F-box-like"/>
    <property type="match status" value="1"/>
</dbReference>
<keyword evidence="3" id="KW-1185">Reference proteome</keyword>
<dbReference type="Proteomes" id="UP000298652">
    <property type="component" value="Chromosome 9"/>
</dbReference>
<evidence type="ECO:0000313" key="2">
    <source>
        <dbReference type="EMBL" id="TKV98599.1"/>
    </source>
</evidence>
<accession>A0A4U6T9I4</accession>
<evidence type="ECO:0000313" key="3">
    <source>
        <dbReference type="Proteomes" id="UP000298652"/>
    </source>
</evidence>
<dbReference type="OMA" id="QICVITE"/>
<reference evidence="2" key="1">
    <citation type="submission" date="2019-03" db="EMBL/GenBank/DDBJ databases">
        <title>WGS assembly of Setaria viridis.</title>
        <authorList>
            <person name="Huang P."/>
            <person name="Jenkins J."/>
            <person name="Grimwood J."/>
            <person name="Barry K."/>
            <person name="Healey A."/>
            <person name="Mamidi S."/>
            <person name="Sreedasyam A."/>
            <person name="Shu S."/>
            <person name="Feldman M."/>
            <person name="Wu J."/>
            <person name="Yu Y."/>
            <person name="Chen C."/>
            <person name="Johnson J."/>
            <person name="Rokhsar D."/>
            <person name="Baxter I."/>
            <person name="Schmutz J."/>
            <person name="Brutnell T."/>
            <person name="Kellogg E."/>
        </authorList>
    </citation>
    <scope>NUCLEOTIDE SEQUENCE [LARGE SCALE GENOMIC DNA]</scope>
</reference>
<dbReference type="Gene3D" id="1.20.1280.50">
    <property type="match status" value="1"/>
</dbReference>